<dbReference type="AlphaFoldDB" id="A0A197JKL4"/>
<name>A0A197JKL4_9FUNG</name>
<dbReference type="EMBL" id="KV442077">
    <property type="protein sequence ID" value="OAQ25513.1"/>
    <property type="molecule type" value="Genomic_DNA"/>
</dbReference>
<keyword evidence="2" id="KW-1185">Reference proteome</keyword>
<dbReference type="OrthoDB" id="2437625at2759"/>
<gene>
    <name evidence="1" type="ORF">K457DRAFT_22976</name>
</gene>
<protein>
    <submittedName>
        <fullName evidence="1">Uncharacterized protein</fullName>
    </submittedName>
</protein>
<evidence type="ECO:0000313" key="1">
    <source>
        <dbReference type="EMBL" id="OAQ25513.1"/>
    </source>
</evidence>
<accession>A0A197JKL4</accession>
<dbReference type="Proteomes" id="UP000078512">
    <property type="component" value="Unassembled WGS sequence"/>
</dbReference>
<proteinExistence type="predicted"/>
<sequence length="129" mass="14743">ETAQFQSLEVLYRQIGALTELERLTLKAFFNDPAGARPPDIKFTRNSFPGMLNLKNEETGRPGYLQLLGGLTKLKKLSGSVSATIEETKATIGMDEVKWMDKHWPELENADFFLTRDRTTSKPFQWFKT</sequence>
<evidence type="ECO:0000313" key="2">
    <source>
        <dbReference type="Proteomes" id="UP000078512"/>
    </source>
</evidence>
<reference evidence="1 2" key="1">
    <citation type="submission" date="2016-05" db="EMBL/GenBank/DDBJ databases">
        <title>Genome sequencing reveals origins of a unique bacterial endosymbiosis in the earliest lineages of terrestrial Fungi.</title>
        <authorList>
            <consortium name="DOE Joint Genome Institute"/>
            <person name="Uehling J."/>
            <person name="Gryganskyi A."/>
            <person name="Hameed K."/>
            <person name="Tschaplinski T."/>
            <person name="Misztal P."/>
            <person name="Wu S."/>
            <person name="Desiro A."/>
            <person name="Vande Pol N."/>
            <person name="Du Z.-Y."/>
            <person name="Zienkiewicz A."/>
            <person name="Zienkiewicz K."/>
            <person name="Morin E."/>
            <person name="Tisserant E."/>
            <person name="Splivallo R."/>
            <person name="Hainaut M."/>
            <person name="Henrissat B."/>
            <person name="Ohm R."/>
            <person name="Kuo A."/>
            <person name="Yan J."/>
            <person name="Lipzen A."/>
            <person name="Nolan M."/>
            <person name="Labutti K."/>
            <person name="Barry K."/>
            <person name="Goldstein A."/>
            <person name="Labbe J."/>
            <person name="Schadt C."/>
            <person name="Tuskan G."/>
            <person name="Grigoriev I."/>
            <person name="Martin F."/>
            <person name="Vilgalys R."/>
            <person name="Bonito G."/>
        </authorList>
    </citation>
    <scope>NUCLEOTIDE SEQUENCE [LARGE SCALE GENOMIC DNA]</scope>
    <source>
        <strain evidence="1 2">AG-77</strain>
    </source>
</reference>
<organism evidence="1 2">
    <name type="scientific">Linnemannia elongata AG-77</name>
    <dbReference type="NCBI Taxonomy" id="1314771"/>
    <lineage>
        <taxon>Eukaryota</taxon>
        <taxon>Fungi</taxon>
        <taxon>Fungi incertae sedis</taxon>
        <taxon>Mucoromycota</taxon>
        <taxon>Mortierellomycotina</taxon>
        <taxon>Mortierellomycetes</taxon>
        <taxon>Mortierellales</taxon>
        <taxon>Mortierellaceae</taxon>
        <taxon>Linnemannia</taxon>
    </lineage>
</organism>
<feature type="non-terminal residue" evidence="1">
    <location>
        <position position="1"/>
    </location>
</feature>